<feature type="transmembrane region" description="Helical" evidence="1">
    <location>
        <begin position="38"/>
        <end position="57"/>
    </location>
</feature>
<reference evidence="3" key="1">
    <citation type="journal article" date="2022" name="Front. Microbiol.">
        <title>New perspectives on an old grouping: The genomic and phenotypic variability of Oxalobacter formigenes and the implications for calcium oxalate stone prevention.</title>
        <authorList>
            <person name="Chmiel J.A."/>
            <person name="Carr C."/>
            <person name="Stuivenberg G.A."/>
            <person name="Venema R."/>
            <person name="Chanyi R.M."/>
            <person name="Al K.F."/>
            <person name="Giguere D."/>
            <person name="Say H."/>
            <person name="Akouris P.P."/>
            <person name="Dominguez Romero S.A."/>
            <person name="Kwong A."/>
            <person name="Tai V."/>
            <person name="Koval S.F."/>
            <person name="Razvi H."/>
            <person name="Bjazevic J."/>
            <person name="Burton J.P."/>
        </authorList>
    </citation>
    <scope>NUCLEOTIDE SEQUENCE</scope>
    <source>
        <strain evidence="3">OxK</strain>
    </source>
</reference>
<keyword evidence="1" id="KW-1133">Transmembrane helix</keyword>
<accession>A0A9E9LDN4</accession>
<keyword evidence="2" id="KW-0732">Signal</keyword>
<evidence type="ECO:0008006" key="4">
    <source>
        <dbReference type="Google" id="ProtNLM"/>
    </source>
</evidence>
<keyword evidence="1" id="KW-0472">Membrane</keyword>
<feature type="signal peptide" evidence="2">
    <location>
        <begin position="1"/>
        <end position="24"/>
    </location>
</feature>
<proteinExistence type="predicted"/>
<evidence type="ECO:0000313" key="3">
    <source>
        <dbReference type="EMBL" id="WAV90909.1"/>
    </source>
</evidence>
<dbReference type="AlphaFoldDB" id="A0A9E9LDN4"/>
<feature type="chain" id="PRO_5038500497" description="DUF4760 domain-containing protein" evidence="2">
    <location>
        <begin position="25"/>
        <end position="196"/>
    </location>
</feature>
<evidence type="ECO:0000256" key="2">
    <source>
        <dbReference type="SAM" id="SignalP"/>
    </source>
</evidence>
<name>A0A9E9LDN4_9BURK</name>
<protein>
    <recommendedName>
        <fullName evidence="4">DUF4760 domain-containing protein</fullName>
    </recommendedName>
</protein>
<gene>
    <name evidence="3" type="ORF">NB646_08765</name>
</gene>
<dbReference type="EMBL" id="CP098251">
    <property type="protein sequence ID" value="WAV90909.1"/>
    <property type="molecule type" value="Genomic_DNA"/>
</dbReference>
<dbReference type="Proteomes" id="UP001164819">
    <property type="component" value="Chromosome"/>
</dbReference>
<organism evidence="3">
    <name type="scientific">Oxalobacter aliiformigenes</name>
    <dbReference type="NCBI Taxonomy" id="2946593"/>
    <lineage>
        <taxon>Bacteria</taxon>
        <taxon>Pseudomonadati</taxon>
        <taxon>Pseudomonadota</taxon>
        <taxon>Betaproteobacteria</taxon>
        <taxon>Burkholderiales</taxon>
        <taxon>Oxalobacteraceae</taxon>
        <taxon>Oxalobacter</taxon>
    </lineage>
</organism>
<sequence length="196" mass="22353">MHLRRYLLLLLSGLAILHPAAASASEKVSGSSGLTDILFAAGIVAIVFIVFVFSIYVRHQRNSNAVVLSHMYGTILEGRLQILVVNLQEFSEFLDIDDGEKRQENFLPDSFQDLGHVELRETLFELLEKNGLGNRERKNLQRGFDYLYEALVLIRSLPAGKVNVLRYVSQDDRLKLQYLLTRSIEAFETVRRRTIS</sequence>
<dbReference type="RefSeq" id="WP_269315796.1">
    <property type="nucleotide sequence ID" value="NZ_CP098251.1"/>
</dbReference>
<keyword evidence="1" id="KW-0812">Transmembrane</keyword>
<evidence type="ECO:0000256" key="1">
    <source>
        <dbReference type="SAM" id="Phobius"/>
    </source>
</evidence>